<feature type="compositionally biased region" description="Basic and acidic residues" evidence="1">
    <location>
        <begin position="126"/>
        <end position="145"/>
    </location>
</feature>
<gene>
    <name evidence="2" type="ORF">AFK24_00900</name>
</gene>
<proteinExistence type="predicted"/>
<dbReference type="PANTHER" id="PTHR14905">
    <property type="entry name" value="NG37"/>
    <property type="match status" value="1"/>
</dbReference>
<sequence length="508" mass="55896">MNPSQTLIDNDTAVEPLPVALRFEAGKGDPVTATHGAIEGVLGKLDLTAFQIRAIYYGNWLRDYSQLLDPKLVRAVGTPKNFPDVLSREALSKIVDVLAVREFTGLMATDRQQFIVTPERLGVYRPSEHLDNPKPTNDKPTDPKSIDADFEDWVAPDDASLQVDPETSMKRYLQRCKAFMTAELNLARQAGPQSADGLRAFGSALHVLEDFFAHSNFVELSLRKMGYSDVLPWTSKADCKHGLPLVTGTFGGSDIIGSLAAPLGKILFSTDDKPFEVTRPGVRYERDQIIQILLSEHPDPKWYDAHEAFLSARDTWAGLSFASKVEQIFNVIGTPGRIVGNAVGTAMQGLTTLFGNSVDDAQTTLGEDPNTNGSTNPSHSQLAKDHAEHPLHFLAGQLAQKAVLHVAQAMLGQWEQKIGAQDPTQAAAQYFTHPMDSDWQDALVREWAKNNPGLVKRATSKSELDNISRDVQKSASKALDRFKNESSTFLNKFDINSAKDVWNLITGK</sequence>
<dbReference type="AlphaFoldDB" id="A0A1C7ZA85"/>
<accession>A0A1C7ZA85</accession>
<name>A0A1C7ZA85_PSESX</name>
<organism evidence="2 3">
    <name type="scientific">Pseudomonas syringae</name>
    <dbReference type="NCBI Taxonomy" id="317"/>
    <lineage>
        <taxon>Bacteria</taxon>
        <taxon>Pseudomonadati</taxon>
        <taxon>Pseudomonadota</taxon>
        <taxon>Gammaproteobacteria</taxon>
        <taxon>Pseudomonadales</taxon>
        <taxon>Pseudomonadaceae</taxon>
        <taxon>Pseudomonas</taxon>
    </lineage>
</organism>
<feature type="compositionally biased region" description="Polar residues" evidence="1">
    <location>
        <begin position="360"/>
        <end position="381"/>
    </location>
</feature>
<dbReference type="PANTHER" id="PTHR14905:SF7">
    <property type="entry name" value="VON WILLEBRAND FACTOR A DOMAIN-CONTAINING PROTEIN 7"/>
    <property type="match status" value="1"/>
</dbReference>
<comment type="caution">
    <text evidence="2">The sequence shown here is derived from an EMBL/GenBank/DDBJ whole genome shotgun (WGS) entry which is preliminary data.</text>
</comment>
<feature type="region of interest" description="Disordered" evidence="1">
    <location>
        <begin position="360"/>
        <end position="384"/>
    </location>
</feature>
<dbReference type="PATRIC" id="fig|317.243.peg.4926"/>
<evidence type="ECO:0000313" key="2">
    <source>
        <dbReference type="EMBL" id="OCR26972.1"/>
    </source>
</evidence>
<dbReference type="Proteomes" id="UP000093104">
    <property type="component" value="Unassembled WGS sequence"/>
</dbReference>
<dbReference type="OrthoDB" id="6717961at2"/>
<evidence type="ECO:0000313" key="3">
    <source>
        <dbReference type="Proteomes" id="UP000093104"/>
    </source>
</evidence>
<dbReference type="Pfam" id="PF07217">
    <property type="entry name" value="Het-C"/>
    <property type="match status" value="2"/>
</dbReference>
<dbReference type="InterPro" id="IPR010816">
    <property type="entry name" value="Het-C"/>
</dbReference>
<dbReference type="RefSeq" id="WP_065831454.1">
    <property type="nucleotide sequence ID" value="NZ_LGSI01000004.1"/>
</dbReference>
<protein>
    <submittedName>
        <fullName evidence="2">PhcA</fullName>
    </submittedName>
</protein>
<dbReference type="InterPro" id="IPR052577">
    <property type="entry name" value="VWA7"/>
</dbReference>
<reference evidence="2 3" key="1">
    <citation type="submission" date="2015-07" db="EMBL/GenBank/DDBJ databases">
        <title>Draft genome sequence of a diazotrophic, plant growth-promoting rhizobacterium of the Pseudomonas syringae complex.</title>
        <authorList>
            <person name="Patten C.L."/>
            <person name="Jeong H."/>
        </authorList>
    </citation>
    <scope>NUCLEOTIDE SEQUENCE [LARGE SCALE GENOMIC DNA]</scope>
    <source>
        <strain evidence="2 3">GR12-2</strain>
    </source>
</reference>
<dbReference type="EMBL" id="LGSI01000004">
    <property type="protein sequence ID" value="OCR26972.1"/>
    <property type="molecule type" value="Genomic_DNA"/>
</dbReference>
<evidence type="ECO:0000256" key="1">
    <source>
        <dbReference type="SAM" id="MobiDB-lite"/>
    </source>
</evidence>
<feature type="region of interest" description="Disordered" evidence="1">
    <location>
        <begin position="125"/>
        <end position="145"/>
    </location>
</feature>